<keyword evidence="4" id="KW-0547">Nucleotide-binding</keyword>
<dbReference type="InterPro" id="IPR009057">
    <property type="entry name" value="Homeodomain-like_sf"/>
</dbReference>
<dbReference type="AlphaFoldDB" id="A0A2S7X2W3"/>
<dbReference type="InterPro" id="IPR013767">
    <property type="entry name" value="PAS_fold"/>
</dbReference>
<evidence type="ECO:0000256" key="2">
    <source>
        <dbReference type="ARBA" id="ARBA00022490"/>
    </source>
</evidence>
<comment type="subcellular location">
    <subcellularLocation>
        <location evidence="1">Cytoplasm</location>
    </subcellularLocation>
</comment>
<gene>
    <name evidence="15" type="ORF">BTO22_12460</name>
</gene>
<evidence type="ECO:0000256" key="7">
    <source>
        <dbReference type="ARBA" id="ARBA00023015"/>
    </source>
</evidence>
<dbReference type="Pfam" id="PF25601">
    <property type="entry name" value="AAA_lid_14"/>
    <property type="match status" value="1"/>
</dbReference>
<evidence type="ECO:0000259" key="14">
    <source>
        <dbReference type="PROSITE" id="PS51671"/>
    </source>
</evidence>
<accession>A0A2S7X2W3</accession>
<dbReference type="GO" id="GO:0005737">
    <property type="term" value="C:cytoplasm"/>
    <property type="evidence" value="ECO:0007669"/>
    <property type="project" value="UniProtKB-SubCell"/>
</dbReference>
<protein>
    <recommendedName>
        <fullName evidence="11">HTH-type transcriptional regulatory protein TyrR</fullName>
    </recommendedName>
</protein>
<keyword evidence="2" id="KW-0963">Cytoplasm</keyword>
<dbReference type="InterPro" id="IPR035965">
    <property type="entry name" value="PAS-like_dom_sf"/>
</dbReference>
<evidence type="ECO:0000256" key="1">
    <source>
        <dbReference type="ARBA" id="ARBA00004496"/>
    </source>
</evidence>
<dbReference type="SUPFAM" id="SSF46689">
    <property type="entry name" value="Homeodomain-like"/>
    <property type="match status" value="1"/>
</dbReference>
<dbReference type="PROSITE" id="PS51671">
    <property type="entry name" value="ACT"/>
    <property type="match status" value="1"/>
</dbReference>
<dbReference type="InterPro" id="IPR045865">
    <property type="entry name" value="ACT-like_dom_sf"/>
</dbReference>
<dbReference type="CDD" id="cd00130">
    <property type="entry name" value="PAS"/>
    <property type="match status" value="1"/>
</dbReference>
<dbReference type="SUPFAM" id="SSF55785">
    <property type="entry name" value="PYP-like sensor domain (PAS domain)"/>
    <property type="match status" value="1"/>
</dbReference>
<dbReference type="GO" id="GO:0005524">
    <property type="term" value="F:ATP binding"/>
    <property type="evidence" value="ECO:0007669"/>
    <property type="project" value="UniProtKB-KW"/>
</dbReference>
<dbReference type="CDD" id="cd04877">
    <property type="entry name" value="ACT_TyrR"/>
    <property type="match status" value="1"/>
</dbReference>
<dbReference type="Proteomes" id="UP000239263">
    <property type="component" value="Unassembled WGS sequence"/>
</dbReference>
<dbReference type="EMBL" id="MSCO01000002">
    <property type="protein sequence ID" value="PQJ84349.1"/>
    <property type="molecule type" value="Genomic_DNA"/>
</dbReference>
<dbReference type="InterPro" id="IPR030828">
    <property type="entry name" value="HTH_TyrR"/>
</dbReference>
<dbReference type="Gene3D" id="3.30.450.20">
    <property type="entry name" value="PAS domain"/>
    <property type="match status" value="1"/>
</dbReference>
<dbReference type="Gene3D" id="3.40.50.300">
    <property type="entry name" value="P-loop containing nucleotide triphosphate hydrolases"/>
    <property type="match status" value="1"/>
</dbReference>
<dbReference type="PROSITE" id="PS50112">
    <property type="entry name" value="PAS"/>
    <property type="match status" value="1"/>
</dbReference>
<dbReference type="Pfam" id="PF00989">
    <property type="entry name" value="PAS"/>
    <property type="match status" value="1"/>
</dbReference>
<dbReference type="RefSeq" id="WP_105055819.1">
    <property type="nucleotide sequence ID" value="NZ_CAWNRT010000002.1"/>
</dbReference>
<dbReference type="NCBIfam" id="TIGR04381">
    <property type="entry name" value="HTH_TypR"/>
    <property type="match status" value="1"/>
</dbReference>
<dbReference type="InterPro" id="IPR003593">
    <property type="entry name" value="AAA+_ATPase"/>
</dbReference>
<dbReference type="PROSITE" id="PS00676">
    <property type="entry name" value="SIGMA54_INTERACT_2"/>
    <property type="match status" value="1"/>
</dbReference>
<dbReference type="OrthoDB" id="9804019at2"/>
<reference evidence="15 16" key="1">
    <citation type="submission" date="2016-12" db="EMBL/GenBank/DDBJ databases">
        <title>Diversity of luminous bacteria.</title>
        <authorList>
            <person name="Yoshizawa S."/>
            <person name="Kogure K."/>
        </authorList>
    </citation>
    <scope>NUCLEOTIDE SEQUENCE [LARGE SCALE GENOMIC DNA]</scope>
    <source>
        <strain evidence="15 16">ATCC 33715</strain>
    </source>
</reference>
<dbReference type="SMART" id="SM00382">
    <property type="entry name" value="AAA"/>
    <property type="match status" value="1"/>
</dbReference>
<comment type="caution">
    <text evidence="15">The sequence shown here is derived from an EMBL/GenBank/DDBJ whole genome shotgun (WGS) entry which is preliminary data.</text>
</comment>
<dbReference type="InterPro" id="IPR002912">
    <property type="entry name" value="ACT_dom"/>
</dbReference>
<dbReference type="SMART" id="SM00091">
    <property type="entry name" value="PAS"/>
    <property type="match status" value="1"/>
</dbReference>
<keyword evidence="9" id="KW-0010">Activator</keyword>
<dbReference type="PROSITE" id="PS00675">
    <property type="entry name" value="SIGMA54_INTERACT_1"/>
    <property type="match status" value="1"/>
</dbReference>
<keyword evidence="3" id="KW-0678">Repressor</keyword>
<evidence type="ECO:0000313" key="16">
    <source>
        <dbReference type="Proteomes" id="UP000239263"/>
    </source>
</evidence>
<dbReference type="InterPro" id="IPR025943">
    <property type="entry name" value="Sigma_54_int_dom_ATP-bd_2"/>
</dbReference>
<organism evidence="15 16">
    <name type="scientific">Aliivibrio sifiae</name>
    <dbReference type="NCBI Taxonomy" id="566293"/>
    <lineage>
        <taxon>Bacteria</taxon>
        <taxon>Pseudomonadati</taxon>
        <taxon>Pseudomonadota</taxon>
        <taxon>Gammaproteobacteria</taxon>
        <taxon>Vibrionales</taxon>
        <taxon>Vibrionaceae</taxon>
        <taxon>Aliivibrio</taxon>
    </lineage>
</organism>
<feature type="domain" description="PAS" evidence="13">
    <location>
        <begin position="78"/>
        <end position="131"/>
    </location>
</feature>
<evidence type="ECO:0000259" key="13">
    <source>
        <dbReference type="PROSITE" id="PS50112"/>
    </source>
</evidence>
<dbReference type="Pfam" id="PF00158">
    <property type="entry name" value="Sigma54_activat"/>
    <property type="match status" value="1"/>
</dbReference>
<dbReference type="InterPro" id="IPR025662">
    <property type="entry name" value="Sigma_54_int_dom_ATP-bd_1"/>
</dbReference>
<dbReference type="InterPro" id="IPR002078">
    <property type="entry name" value="Sigma_54_int"/>
</dbReference>
<evidence type="ECO:0000256" key="6">
    <source>
        <dbReference type="ARBA" id="ARBA00022840"/>
    </source>
</evidence>
<dbReference type="InterPro" id="IPR027417">
    <property type="entry name" value="P-loop_NTPase"/>
</dbReference>
<evidence type="ECO:0000256" key="9">
    <source>
        <dbReference type="ARBA" id="ARBA00023159"/>
    </source>
</evidence>
<dbReference type="NCBIfam" id="NF008085">
    <property type="entry name" value="PRK10820.1"/>
    <property type="match status" value="1"/>
</dbReference>
<feature type="domain" description="Sigma-54 factor interaction" evidence="12">
    <location>
        <begin position="205"/>
        <end position="434"/>
    </location>
</feature>
<dbReference type="Gene3D" id="1.10.8.60">
    <property type="match status" value="1"/>
</dbReference>
<dbReference type="Pfam" id="PF01842">
    <property type="entry name" value="ACT"/>
    <property type="match status" value="1"/>
</dbReference>
<feature type="domain" description="ACT" evidence="14">
    <location>
        <begin position="2"/>
        <end position="72"/>
    </location>
</feature>
<evidence type="ECO:0000313" key="15">
    <source>
        <dbReference type="EMBL" id="PQJ84349.1"/>
    </source>
</evidence>
<evidence type="ECO:0000256" key="4">
    <source>
        <dbReference type="ARBA" id="ARBA00022741"/>
    </source>
</evidence>
<evidence type="ECO:0000256" key="3">
    <source>
        <dbReference type="ARBA" id="ARBA00022491"/>
    </source>
</evidence>
<dbReference type="PANTHER" id="PTHR32071:SF3">
    <property type="entry name" value="HTH-TYPE TRANSCRIPTIONAL REGULATORY PROTEIN TYRR"/>
    <property type="match status" value="1"/>
</dbReference>
<dbReference type="SUPFAM" id="SSF55021">
    <property type="entry name" value="ACT-like"/>
    <property type="match status" value="1"/>
</dbReference>
<proteinExistence type="predicted"/>
<dbReference type="PROSITE" id="PS50045">
    <property type="entry name" value="SIGMA54_INTERACT_4"/>
    <property type="match status" value="1"/>
</dbReference>
<dbReference type="Gene3D" id="1.10.10.60">
    <property type="entry name" value="Homeodomain-like"/>
    <property type="match status" value="1"/>
</dbReference>
<dbReference type="FunFam" id="3.40.50.300:FF:000006">
    <property type="entry name" value="DNA-binding transcriptional regulator NtrC"/>
    <property type="match status" value="1"/>
</dbReference>
<dbReference type="Gene3D" id="3.30.70.260">
    <property type="match status" value="1"/>
</dbReference>
<name>A0A2S7X2W3_9GAMM</name>
<keyword evidence="6" id="KW-0067">ATP-binding</keyword>
<evidence type="ECO:0000256" key="8">
    <source>
        <dbReference type="ARBA" id="ARBA00023125"/>
    </source>
</evidence>
<keyword evidence="7" id="KW-0805">Transcription regulation</keyword>
<dbReference type="SUPFAM" id="SSF52540">
    <property type="entry name" value="P-loop containing nucleoside triphosphate hydrolases"/>
    <property type="match status" value="1"/>
</dbReference>
<keyword evidence="8 15" id="KW-0238">DNA-binding</keyword>
<evidence type="ECO:0000256" key="11">
    <source>
        <dbReference type="ARBA" id="ARBA00029500"/>
    </source>
</evidence>
<evidence type="ECO:0000256" key="5">
    <source>
        <dbReference type="ARBA" id="ARBA00022797"/>
    </source>
</evidence>
<dbReference type="GO" id="GO:0003677">
    <property type="term" value="F:DNA binding"/>
    <property type="evidence" value="ECO:0007669"/>
    <property type="project" value="UniProtKB-KW"/>
</dbReference>
<keyword evidence="5" id="KW-0058">Aromatic hydrocarbons catabolism</keyword>
<dbReference type="CDD" id="cd00009">
    <property type="entry name" value="AAA"/>
    <property type="match status" value="1"/>
</dbReference>
<dbReference type="PANTHER" id="PTHR32071">
    <property type="entry name" value="TRANSCRIPTIONAL REGULATORY PROTEIN"/>
    <property type="match status" value="1"/>
</dbReference>
<evidence type="ECO:0000259" key="12">
    <source>
        <dbReference type="PROSITE" id="PS50045"/>
    </source>
</evidence>
<dbReference type="InterPro" id="IPR000014">
    <property type="entry name" value="PAS"/>
</dbReference>
<dbReference type="InterPro" id="IPR058031">
    <property type="entry name" value="AAA_lid_NorR"/>
</dbReference>
<sequence>MRLEVQCKDRLGLTRELLDILASQNIDLRDIEIEKTGLIYLNFPEVEFDEFSQLMAKIRRIEGVMDVRKIPFLPSERRNTELLAVLSTLPDPVFSISLKGKIDNANQAVASLFNLDKETLIGQPASLLLPDFNITYWLEESRIRQRESMEIEGVNYVMEIMPVYITDDDNASILASAVVIIKPSIDSQQARPFLPESSNLGFEHFVGSSTKYKKLISQAKKLSDIDQSLLIQGETGTGKEMLARACHSASVRSGKAFMVVNCAAMPDDVAETELFGYASGAFPNMPEGKKGIIEQADGGTVFFDEISEMSPLLQIKLLRFIQDGNFRRVGEEKEIHVDVGIIGASKKELLDLVEQGVFREDLYYRLNVLFLEIPPLRERPSDVATLFEFFVAQLCKELSIVKPSISEDVYDYLRSYSWPGNVRQLRSSTLKALTQMDRNQLSTSHFMLPIADNNTNVININVDGTLDEIMKSYESNILSGLYSEFPSSRKLAKRLGVSHTAIANKLRDYCIGKK</sequence>
<evidence type="ECO:0000256" key="10">
    <source>
        <dbReference type="ARBA" id="ARBA00023163"/>
    </source>
</evidence>
<keyword evidence="10" id="KW-0804">Transcription</keyword>
<dbReference type="GO" id="GO:0006355">
    <property type="term" value="P:regulation of DNA-templated transcription"/>
    <property type="evidence" value="ECO:0007669"/>
    <property type="project" value="InterPro"/>
</dbReference>
<dbReference type="Pfam" id="PF18024">
    <property type="entry name" value="HTH_50"/>
    <property type="match status" value="1"/>
</dbReference>